<gene>
    <name evidence="2" type="ORF">APO_0749</name>
</gene>
<dbReference type="AlphaFoldDB" id="F1YS61"/>
<dbReference type="EMBL" id="AEUP01000018">
    <property type="protein sequence ID" value="EGE48396.1"/>
    <property type="molecule type" value="Genomic_DNA"/>
</dbReference>
<dbReference type="SUPFAM" id="SSF53807">
    <property type="entry name" value="Helical backbone' metal receptor"/>
    <property type="match status" value="1"/>
</dbReference>
<dbReference type="PANTHER" id="PTHR30535:SF34">
    <property type="entry name" value="MOLYBDATE-BINDING PROTEIN MOLA"/>
    <property type="match status" value="1"/>
</dbReference>
<dbReference type="Pfam" id="PF01497">
    <property type="entry name" value="Peripla_BP_2"/>
    <property type="match status" value="1"/>
</dbReference>
<proteinExistence type="predicted"/>
<evidence type="ECO:0000313" key="2">
    <source>
        <dbReference type="EMBL" id="EGE48396.1"/>
    </source>
</evidence>
<protein>
    <recommendedName>
        <fullName evidence="1">Fe/B12 periplasmic-binding domain-containing protein</fullName>
    </recommendedName>
</protein>
<dbReference type="PROSITE" id="PS50983">
    <property type="entry name" value="FE_B12_PBP"/>
    <property type="match status" value="1"/>
</dbReference>
<feature type="domain" description="Fe/B12 periplasmic-binding" evidence="1">
    <location>
        <begin position="64"/>
        <end position="319"/>
    </location>
</feature>
<sequence>MWRIYLYPIVYKNRIRSMPSLLTRLCCSSLLIAGLGSFVASSAIARSVTDMSGHTVEIKDDHPAIADLWFAHNEISVMLGAADRIRVSAENPVDSPWLFKVAPIMKNAHTGVRPDTASAENLLALNIGLAFVPTSAKAEELRRMGVPTLCAEYITLPQMLKSMDMTAQALDTPEATRVAQSYKEDMEATLKQLSTRLANLPAAERPRVLHIARLNPLQIDGTDTLIDAWIQTAGGHNAATVSGNHRPVSFEQIAVWNPDVIIIGASAGMPDAASPLRSLAAFKNGRAWINPRGVFAWDRYGAEELLQLQWVAQKLHPDLFADTNMHKATQAFYRKFFHYPLTDQEADLILAGKPPAP</sequence>
<accession>F1YS61</accession>
<dbReference type="Proteomes" id="UP000018454">
    <property type="component" value="Unassembled WGS sequence"/>
</dbReference>
<dbReference type="PANTHER" id="PTHR30535">
    <property type="entry name" value="VITAMIN B12-BINDING PROTEIN"/>
    <property type="match status" value="1"/>
</dbReference>
<comment type="caution">
    <text evidence="2">The sequence shown here is derived from an EMBL/GenBank/DDBJ whole genome shotgun (WGS) entry which is preliminary data.</text>
</comment>
<dbReference type="InterPro" id="IPR002491">
    <property type="entry name" value="ABC_transptr_periplasmic_BD"/>
</dbReference>
<organism evidence="2 3">
    <name type="scientific">Acetobacter pomorum DM001</name>
    <dbReference type="NCBI Taxonomy" id="945681"/>
    <lineage>
        <taxon>Bacteria</taxon>
        <taxon>Pseudomonadati</taxon>
        <taxon>Pseudomonadota</taxon>
        <taxon>Alphaproteobacteria</taxon>
        <taxon>Acetobacterales</taxon>
        <taxon>Acetobacteraceae</taxon>
        <taxon>Acetobacter</taxon>
    </lineage>
</organism>
<dbReference type="Gene3D" id="1.20.58.2180">
    <property type="match status" value="1"/>
</dbReference>
<reference evidence="2 3" key="1">
    <citation type="journal article" date="2011" name="Science">
        <title>Drosophila microbiome modulates host developmental and metabolic homeostasis via insulin signaling.</title>
        <authorList>
            <person name="Shin S.C."/>
            <person name="Kim S.H."/>
            <person name="You H."/>
            <person name="Kim B."/>
            <person name="Kim A.C."/>
            <person name="Lee K.A."/>
            <person name="Yoon J.H."/>
            <person name="Ryu J.H."/>
            <person name="Lee W.J."/>
        </authorList>
    </citation>
    <scope>NUCLEOTIDE SEQUENCE [LARGE SCALE GENOMIC DNA]</scope>
    <source>
        <strain evidence="2 3">DM001</strain>
    </source>
</reference>
<dbReference type="InterPro" id="IPR050902">
    <property type="entry name" value="ABC_Transporter_SBP"/>
</dbReference>
<evidence type="ECO:0000313" key="3">
    <source>
        <dbReference type="Proteomes" id="UP000018454"/>
    </source>
</evidence>
<dbReference type="Gene3D" id="3.40.50.1980">
    <property type="entry name" value="Nitrogenase molybdenum iron protein domain"/>
    <property type="match status" value="2"/>
</dbReference>
<name>F1YS61_9PROT</name>
<evidence type="ECO:0000259" key="1">
    <source>
        <dbReference type="PROSITE" id="PS50983"/>
    </source>
</evidence>